<name>A0A4Y8WKK7_9VIBR</name>
<dbReference type="PROSITE" id="PS50931">
    <property type="entry name" value="HTH_LYSR"/>
    <property type="match status" value="1"/>
</dbReference>
<dbReference type="Pfam" id="PF03466">
    <property type="entry name" value="LysR_substrate"/>
    <property type="match status" value="1"/>
</dbReference>
<keyword evidence="7" id="KW-1185">Reference proteome</keyword>
<dbReference type="InterPro" id="IPR050389">
    <property type="entry name" value="LysR-type_TF"/>
</dbReference>
<protein>
    <submittedName>
        <fullName evidence="6">LysR family transcriptional regulator</fullName>
    </submittedName>
</protein>
<reference evidence="6 7" key="1">
    <citation type="submission" date="2019-01" db="EMBL/GenBank/DDBJ databases">
        <title>Vibrio BEI176 sp. nov, a marine bacterium isolated from China: eastern marignal seas.</title>
        <authorList>
            <person name="Li B."/>
        </authorList>
    </citation>
    <scope>NUCLEOTIDE SEQUENCE [LARGE SCALE GENOMIC DNA]</scope>
    <source>
        <strain evidence="6 7">BEI176</strain>
    </source>
</reference>
<dbReference type="InterPro" id="IPR005119">
    <property type="entry name" value="LysR_subst-bd"/>
</dbReference>
<dbReference type="InterPro" id="IPR000847">
    <property type="entry name" value="LysR_HTH_N"/>
</dbReference>
<keyword evidence="4" id="KW-0804">Transcription</keyword>
<dbReference type="GO" id="GO:0003677">
    <property type="term" value="F:DNA binding"/>
    <property type="evidence" value="ECO:0007669"/>
    <property type="project" value="UniProtKB-KW"/>
</dbReference>
<comment type="caution">
    <text evidence="6">The sequence shown here is derived from an EMBL/GenBank/DDBJ whole genome shotgun (WGS) entry which is preliminary data.</text>
</comment>
<dbReference type="InterPro" id="IPR036388">
    <property type="entry name" value="WH-like_DNA-bd_sf"/>
</dbReference>
<sequence>MAKKSNFQQLDLNLLRTLVVLFKEKNTRRAAEVLFTTQPSVSRSLAKLRHHFKDELFTRTQYGLAPTDRCIEINRTLPLLMQTLEQTLSDTEFEPSELTGTLRIATNHFLGDRYNSKLFLAITEASPKLTVEFENWNSDTALKLLNGQLQAGINYFPIELSKEIFQRKLMSESFSLYMRSGHPYLSSPSLKTMVSYPLATVLVPDWNLKQSMTEKLLLDHDVECQFKLRSENINSIFQSLKDSDLIFPAAHQLLDNRPLEGVISVGLPDDFKNLEMDISLYMHVKHRQSPYYQWLASIMQNCLS</sequence>
<accession>A0A4Y8WKK7</accession>
<dbReference type="Proteomes" id="UP000297753">
    <property type="component" value="Unassembled WGS sequence"/>
</dbReference>
<keyword evidence="3" id="KW-0238">DNA-binding</keyword>
<dbReference type="AlphaFoldDB" id="A0A4Y8WKK7"/>
<evidence type="ECO:0000259" key="5">
    <source>
        <dbReference type="PROSITE" id="PS50931"/>
    </source>
</evidence>
<keyword evidence="2" id="KW-0805">Transcription regulation</keyword>
<organism evidence="6 7">
    <name type="scientific">Vibrio ouci</name>
    <dbReference type="NCBI Taxonomy" id="2499078"/>
    <lineage>
        <taxon>Bacteria</taxon>
        <taxon>Pseudomonadati</taxon>
        <taxon>Pseudomonadota</taxon>
        <taxon>Gammaproteobacteria</taxon>
        <taxon>Vibrionales</taxon>
        <taxon>Vibrionaceae</taxon>
        <taxon>Vibrio</taxon>
    </lineage>
</organism>
<comment type="similarity">
    <text evidence="1">Belongs to the LysR transcriptional regulatory family.</text>
</comment>
<dbReference type="RefSeq" id="WP_134833923.1">
    <property type="nucleotide sequence ID" value="NZ_SATR01000002.1"/>
</dbReference>
<dbReference type="PANTHER" id="PTHR30118:SF7">
    <property type="entry name" value="TRANSCRIPTIONAL REGULATOR LYSR FAMILY"/>
    <property type="match status" value="1"/>
</dbReference>
<dbReference type="PRINTS" id="PR00039">
    <property type="entry name" value="HTHLYSR"/>
</dbReference>
<feature type="domain" description="HTH lysR-type" evidence="5">
    <location>
        <begin position="10"/>
        <end position="67"/>
    </location>
</feature>
<dbReference type="Gene3D" id="3.40.190.10">
    <property type="entry name" value="Periplasmic binding protein-like II"/>
    <property type="match status" value="2"/>
</dbReference>
<evidence type="ECO:0000256" key="3">
    <source>
        <dbReference type="ARBA" id="ARBA00023125"/>
    </source>
</evidence>
<dbReference type="Gene3D" id="1.10.10.10">
    <property type="entry name" value="Winged helix-like DNA-binding domain superfamily/Winged helix DNA-binding domain"/>
    <property type="match status" value="1"/>
</dbReference>
<evidence type="ECO:0000256" key="2">
    <source>
        <dbReference type="ARBA" id="ARBA00023015"/>
    </source>
</evidence>
<proteinExistence type="inferred from homology"/>
<evidence type="ECO:0000313" key="6">
    <source>
        <dbReference type="EMBL" id="TFH93135.1"/>
    </source>
</evidence>
<dbReference type="EMBL" id="SATR01000002">
    <property type="protein sequence ID" value="TFH93135.1"/>
    <property type="molecule type" value="Genomic_DNA"/>
</dbReference>
<evidence type="ECO:0000256" key="1">
    <source>
        <dbReference type="ARBA" id="ARBA00009437"/>
    </source>
</evidence>
<dbReference type="Pfam" id="PF00126">
    <property type="entry name" value="HTH_1"/>
    <property type="match status" value="1"/>
</dbReference>
<dbReference type="PANTHER" id="PTHR30118">
    <property type="entry name" value="HTH-TYPE TRANSCRIPTIONAL REGULATOR LEUO-RELATED"/>
    <property type="match status" value="1"/>
</dbReference>
<dbReference type="SUPFAM" id="SSF46785">
    <property type="entry name" value="Winged helix' DNA-binding domain"/>
    <property type="match status" value="1"/>
</dbReference>
<dbReference type="SUPFAM" id="SSF53850">
    <property type="entry name" value="Periplasmic binding protein-like II"/>
    <property type="match status" value="1"/>
</dbReference>
<dbReference type="GO" id="GO:0003700">
    <property type="term" value="F:DNA-binding transcription factor activity"/>
    <property type="evidence" value="ECO:0007669"/>
    <property type="project" value="InterPro"/>
</dbReference>
<evidence type="ECO:0000256" key="4">
    <source>
        <dbReference type="ARBA" id="ARBA00023163"/>
    </source>
</evidence>
<dbReference type="InterPro" id="IPR036390">
    <property type="entry name" value="WH_DNA-bd_sf"/>
</dbReference>
<evidence type="ECO:0000313" key="7">
    <source>
        <dbReference type="Proteomes" id="UP000297753"/>
    </source>
</evidence>
<dbReference type="OrthoDB" id="8839911at2"/>
<gene>
    <name evidence="6" type="ORF">ELS82_01635</name>
</gene>